<dbReference type="SMART" id="SM00421">
    <property type="entry name" value="HTH_LUXR"/>
    <property type="match status" value="1"/>
</dbReference>
<keyword evidence="1" id="KW-0547">Nucleotide-binding</keyword>
<keyword evidence="5" id="KW-1185">Reference proteome</keyword>
<dbReference type="GO" id="GO:0003677">
    <property type="term" value="F:DNA binding"/>
    <property type="evidence" value="ECO:0007669"/>
    <property type="project" value="InterPro"/>
</dbReference>
<dbReference type="EMBL" id="SLWN01000005">
    <property type="protein sequence ID" value="TCO30420.1"/>
    <property type="molecule type" value="Genomic_DNA"/>
</dbReference>
<dbReference type="InterPro" id="IPR041664">
    <property type="entry name" value="AAA_16"/>
</dbReference>
<dbReference type="GO" id="GO:0005737">
    <property type="term" value="C:cytoplasm"/>
    <property type="evidence" value="ECO:0007669"/>
    <property type="project" value="TreeGrafter"/>
</dbReference>
<evidence type="ECO:0000256" key="2">
    <source>
        <dbReference type="ARBA" id="ARBA00022840"/>
    </source>
</evidence>
<organism evidence="4 5">
    <name type="scientific">Kribbella steppae</name>
    <dbReference type="NCBI Taxonomy" id="2512223"/>
    <lineage>
        <taxon>Bacteria</taxon>
        <taxon>Bacillati</taxon>
        <taxon>Actinomycetota</taxon>
        <taxon>Actinomycetes</taxon>
        <taxon>Propionibacteriales</taxon>
        <taxon>Kribbellaceae</taxon>
        <taxon>Kribbella</taxon>
    </lineage>
</organism>
<comment type="caution">
    <text evidence="4">The sequence shown here is derived from an EMBL/GenBank/DDBJ whole genome shotgun (WGS) entry which is preliminary data.</text>
</comment>
<dbReference type="PANTHER" id="PTHR16305">
    <property type="entry name" value="TESTICULAR SOLUBLE ADENYLYL CYCLASE"/>
    <property type="match status" value="1"/>
</dbReference>
<dbReference type="Pfam" id="PF13191">
    <property type="entry name" value="AAA_16"/>
    <property type="match status" value="1"/>
</dbReference>
<keyword evidence="2" id="KW-0067">ATP-binding</keyword>
<dbReference type="SUPFAM" id="SSF48452">
    <property type="entry name" value="TPR-like"/>
    <property type="match status" value="1"/>
</dbReference>
<evidence type="ECO:0000259" key="3">
    <source>
        <dbReference type="PROSITE" id="PS50043"/>
    </source>
</evidence>
<dbReference type="PANTHER" id="PTHR16305:SF35">
    <property type="entry name" value="TRANSCRIPTIONAL ACTIVATOR DOMAIN"/>
    <property type="match status" value="1"/>
</dbReference>
<dbReference type="GO" id="GO:0005524">
    <property type="term" value="F:ATP binding"/>
    <property type="evidence" value="ECO:0007669"/>
    <property type="project" value="UniProtKB-KW"/>
</dbReference>
<dbReference type="InterPro" id="IPR036388">
    <property type="entry name" value="WH-like_DNA-bd_sf"/>
</dbReference>
<dbReference type="Gene3D" id="3.40.50.300">
    <property type="entry name" value="P-loop containing nucleotide triphosphate hydrolases"/>
    <property type="match status" value="1"/>
</dbReference>
<protein>
    <submittedName>
        <fullName evidence="4">Regulatory LuxR family protein</fullName>
    </submittedName>
</protein>
<dbReference type="PROSITE" id="PS50043">
    <property type="entry name" value="HTH_LUXR_2"/>
    <property type="match status" value="1"/>
</dbReference>
<evidence type="ECO:0000256" key="1">
    <source>
        <dbReference type="ARBA" id="ARBA00022741"/>
    </source>
</evidence>
<accession>A0A4R2HK85</accession>
<sequence length="996" mass="107309">MGGVAVPPLPGIAGRVEEGKVLAGAISAAVGRRPCAMFVHGEAGVGKTRLVRAVCDNAAAGGAAILWGRGVRFGAVDAPYVALIAALEGWLESAEPSERASALAAVPAAAELLPSLGGQPMRSTVRLLPVIDGLLQALVSQRPAVLVVDDVQWADLASRDAITYLVAGFRSQRLAVLTTYRDEEIAAGDPLNVWLADLIRLPSVSSLRLARMSRDETEQQLSLLLGGQADPDLVSAVVQRSDGNPYFTELLVHGLTATDQNLPADLPAELTGALLAAWHRLDDPSREVVRLLAVCGRPASVDDLVEVAAARGIDAEKVTVALVEATKNGICMAHGAELCWFRHPLLADVLNATFVPGEAVPVHAAWAEALESRTGTAIDELRRVGELAGHYEGAHDRAASLEASLRAADLARQLKALPEEAVHLRRAARLWPTVQAADARPPDGELDLLERLASVSDLVGDDEETLAAWSRSRQLVDERRDPLRASRIVREAAFAEFWTGRRSSQSFAALEHAVRLSEPFPDSAEYAAVLAELSVAHNWTAASFESAQLYADEAVRAAHRSGSHDALARAYRALAEAYERDERADAASAEALHHARLTGHPGRMLHARWARMAYLAPRRRLADIAQLDADGLRETLDEGATNVAAFHAGDLARFLLMLGRHTEADQAVRTGLTLARAATMRAVVRLAAALLAARRGDLDQARLHVQRLHELIPDLEHRPGLWAPPTLAEHLLAENRPDQALELLAHTIAVQIVRPRVADEMLMLSARAAADLADQARDRRDSDGVTRARRSLDDIVERRRELQPPAFARITSDDLITPAVEALHAAETARCLAESETSTLWAEAVRRCATAELRWDEAIASRRWAQALLSEGASKATVAVPLRSAYRLAGEMSAGPLRHEVEKLATVARIPLDEPHPSSADTLDDAPEAFGSLTRREREVLAHLVAGRTYAETAAALFISEKTVSAHVSNLLRKTGTSSRRDVAALASRLGYPSPD</sequence>
<dbReference type="InterPro" id="IPR000792">
    <property type="entry name" value="Tscrpt_reg_LuxR_C"/>
</dbReference>
<dbReference type="GO" id="GO:0006355">
    <property type="term" value="P:regulation of DNA-templated transcription"/>
    <property type="evidence" value="ECO:0007669"/>
    <property type="project" value="InterPro"/>
</dbReference>
<dbReference type="OrthoDB" id="134712at2"/>
<dbReference type="AlphaFoldDB" id="A0A4R2HK85"/>
<gene>
    <name evidence="4" type="ORF">EV652_105415</name>
</gene>
<proteinExistence type="predicted"/>
<dbReference type="InterPro" id="IPR016032">
    <property type="entry name" value="Sig_transdc_resp-reg_C-effctor"/>
</dbReference>
<dbReference type="RefSeq" id="WP_132210080.1">
    <property type="nucleotide sequence ID" value="NZ_SLWN01000005.1"/>
</dbReference>
<reference evidence="4 5" key="1">
    <citation type="journal article" date="2015" name="Stand. Genomic Sci.">
        <title>Genomic Encyclopedia of Bacterial and Archaeal Type Strains, Phase III: the genomes of soil and plant-associated and newly described type strains.</title>
        <authorList>
            <person name="Whitman W.B."/>
            <person name="Woyke T."/>
            <person name="Klenk H.P."/>
            <person name="Zhou Y."/>
            <person name="Lilburn T.G."/>
            <person name="Beck B.J."/>
            <person name="De Vos P."/>
            <person name="Vandamme P."/>
            <person name="Eisen J.A."/>
            <person name="Garrity G."/>
            <person name="Hugenholtz P."/>
            <person name="Kyrpides N.C."/>
        </authorList>
    </citation>
    <scope>NUCLEOTIDE SEQUENCE [LARGE SCALE GENOMIC DNA]</scope>
    <source>
        <strain evidence="4 5">VKM Ac-2572</strain>
    </source>
</reference>
<dbReference type="PRINTS" id="PR00038">
    <property type="entry name" value="HTHLUXR"/>
</dbReference>
<dbReference type="CDD" id="cd06170">
    <property type="entry name" value="LuxR_C_like"/>
    <property type="match status" value="1"/>
</dbReference>
<dbReference type="SUPFAM" id="SSF52540">
    <property type="entry name" value="P-loop containing nucleoside triphosphate hydrolases"/>
    <property type="match status" value="1"/>
</dbReference>
<evidence type="ECO:0000313" key="5">
    <source>
        <dbReference type="Proteomes" id="UP000294508"/>
    </source>
</evidence>
<dbReference type="SUPFAM" id="SSF46894">
    <property type="entry name" value="C-terminal effector domain of the bipartite response regulators"/>
    <property type="match status" value="1"/>
</dbReference>
<dbReference type="Gene3D" id="1.10.10.10">
    <property type="entry name" value="Winged helix-like DNA-binding domain superfamily/Winged helix DNA-binding domain"/>
    <property type="match status" value="1"/>
</dbReference>
<dbReference type="InterPro" id="IPR011990">
    <property type="entry name" value="TPR-like_helical_dom_sf"/>
</dbReference>
<dbReference type="GO" id="GO:0004016">
    <property type="term" value="F:adenylate cyclase activity"/>
    <property type="evidence" value="ECO:0007669"/>
    <property type="project" value="TreeGrafter"/>
</dbReference>
<dbReference type="InterPro" id="IPR027417">
    <property type="entry name" value="P-loop_NTPase"/>
</dbReference>
<dbReference type="Proteomes" id="UP000294508">
    <property type="component" value="Unassembled WGS sequence"/>
</dbReference>
<dbReference type="Pfam" id="PF00196">
    <property type="entry name" value="GerE"/>
    <property type="match status" value="1"/>
</dbReference>
<evidence type="ECO:0000313" key="4">
    <source>
        <dbReference type="EMBL" id="TCO30420.1"/>
    </source>
</evidence>
<feature type="domain" description="HTH luxR-type" evidence="3">
    <location>
        <begin position="926"/>
        <end position="991"/>
    </location>
</feature>
<name>A0A4R2HK85_9ACTN</name>